<protein>
    <recommendedName>
        <fullName evidence="1">Rhamnogalacturonase A/B/Epimerase-like pectate lyase domain-containing protein</fullName>
    </recommendedName>
</protein>
<accession>A0AAW5T236</accession>
<evidence type="ECO:0000259" key="1">
    <source>
        <dbReference type="Pfam" id="PF12708"/>
    </source>
</evidence>
<dbReference type="Gene3D" id="2.160.20.10">
    <property type="entry name" value="Single-stranded right-handed beta-helix, Pectin lyase-like"/>
    <property type="match status" value="1"/>
</dbReference>
<dbReference type="InterPro" id="IPR012334">
    <property type="entry name" value="Pectin_lyas_fold"/>
</dbReference>
<evidence type="ECO:0000313" key="3">
    <source>
        <dbReference type="Proteomes" id="UP001141659"/>
    </source>
</evidence>
<dbReference type="Proteomes" id="UP001141659">
    <property type="component" value="Unassembled WGS sequence"/>
</dbReference>
<proteinExistence type="predicted"/>
<dbReference type="AlphaFoldDB" id="A0AAW5T236"/>
<comment type="caution">
    <text evidence="2">The sequence shown here is derived from an EMBL/GenBank/DDBJ whole genome shotgun (WGS) entry which is preliminary data.</text>
</comment>
<reference evidence="2" key="2">
    <citation type="journal article" date="2022" name="BMC Genomics">
        <title>Comparative genome analysis of mycobacteria focusing on tRNA and non-coding RNA.</title>
        <authorList>
            <person name="Behra P.R.K."/>
            <person name="Pettersson B.M.F."/>
            <person name="Ramesh M."/>
            <person name="Das S."/>
            <person name="Dasgupta S."/>
            <person name="Kirsebom L.A."/>
        </authorList>
    </citation>
    <scope>NUCLEOTIDE SEQUENCE</scope>
    <source>
        <strain evidence="2">DSM 44242</strain>
    </source>
</reference>
<dbReference type="Pfam" id="PF12708">
    <property type="entry name" value="Pect-lyase_RHGA_epim"/>
    <property type="match status" value="1"/>
</dbReference>
<dbReference type="InterPro" id="IPR011050">
    <property type="entry name" value="Pectin_lyase_fold/virulence"/>
</dbReference>
<evidence type="ECO:0000313" key="2">
    <source>
        <dbReference type="EMBL" id="MCV7388914.1"/>
    </source>
</evidence>
<dbReference type="EMBL" id="JACKVC010000016">
    <property type="protein sequence ID" value="MCV7388914.1"/>
    <property type="molecule type" value="Genomic_DNA"/>
</dbReference>
<dbReference type="RefSeq" id="WP_133058082.1">
    <property type="nucleotide sequence ID" value="NZ_JACKVC010000016.1"/>
</dbReference>
<name>A0AAW5T236_9MYCO</name>
<dbReference type="SUPFAM" id="SSF51126">
    <property type="entry name" value="Pectin lyase-like"/>
    <property type="match status" value="1"/>
</dbReference>
<reference evidence="2" key="1">
    <citation type="submission" date="2020-07" db="EMBL/GenBank/DDBJ databases">
        <authorList>
            <person name="Pettersson B.M.F."/>
            <person name="Behra P.R.K."/>
            <person name="Ramesh M."/>
            <person name="Das S."/>
            <person name="Dasgupta S."/>
            <person name="Kirsebom L.A."/>
        </authorList>
    </citation>
    <scope>NUCLEOTIDE SEQUENCE</scope>
    <source>
        <strain evidence="2">DSM 44242</strain>
    </source>
</reference>
<gene>
    <name evidence="2" type="ORF">H5P34_12750</name>
</gene>
<organism evidence="2 3">
    <name type="scientific">Mycolicibacterium porcinum</name>
    <dbReference type="NCBI Taxonomy" id="39693"/>
    <lineage>
        <taxon>Bacteria</taxon>
        <taxon>Bacillati</taxon>
        <taxon>Actinomycetota</taxon>
        <taxon>Actinomycetes</taxon>
        <taxon>Mycobacteriales</taxon>
        <taxon>Mycobacteriaceae</taxon>
        <taxon>Mycolicibacterium</taxon>
    </lineage>
</organism>
<sequence length="442" mass="46596">MADRTTVIGNRLGSMAVIDVTTHGATGDGTTDDHAAVMAAIRQAAGGGGGTVFFPAGEYALSDSIGNGADGFSGVWLLGDGERAARLRVTTNVAPISGRWVESRIENLKVDANFQGSSGFDVDLDKSYVRHCWVVGWTGCGIRLNANTEGLLNWIDDNFIEQATGYGIYTTYRFYDSWIVNNNIGSTGPNLSIEAGPVRVLANHLDGEPQHNIELRGNKQLTIIGNICEGARREAIVFTMPSWLESDDEQVAIIGNNITNGGKGAPNAYPAIGIYSIDAERRAKGFNVTGNFIANTDDGAGWSYAVDARHVDDIAIAGNQWDNNGYSIAPVRAEGRNVGIAGNTSGNRASPVRRTVATLSAGDTFEDSPGAEYVYLLAPGVTGVALPTAAGNTCRYTVKNISGAAVTLRAAREQKVDGKPDFAIADGASAGVISDGANWWTL</sequence>
<dbReference type="InterPro" id="IPR024535">
    <property type="entry name" value="RHGA/B-epi-like_pectate_lyase"/>
</dbReference>
<feature type="domain" description="Rhamnogalacturonase A/B/Epimerase-like pectate lyase" evidence="1">
    <location>
        <begin position="18"/>
        <end position="108"/>
    </location>
</feature>